<protein>
    <submittedName>
        <fullName evidence="1">Uncharacterized protein</fullName>
    </submittedName>
</protein>
<reference evidence="1" key="1">
    <citation type="journal article" date="2022" name="bioRxiv">
        <title>Sequencing and chromosome-scale assembly of the giantPleurodeles waltlgenome.</title>
        <authorList>
            <person name="Brown T."/>
            <person name="Elewa A."/>
            <person name="Iarovenko S."/>
            <person name="Subramanian E."/>
            <person name="Araus A.J."/>
            <person name="Petzold A."/>
            <person name="Susuki M."/>
            <person name="Suzuki K.-i.T."/>
            <person name="Hayashi T."/>
            <person name="Toyoda A."/>
            <person name="Oliveira C."/>
            <person name="Osipova E."/>
            <person name="Leigh N.D."/>
            <person name="Simon A."/>
            <person name="Yun M.H."/>
        </authorList>
    </citation>
    <scope>NUCLEOTIDE SEQUENCE</scope>
    <source>
        <strain evidence="1">20211129_DDA</strain>
        <tissue evidence="1">Liver</tissue>
    </source>
</reference>
<evidence type="ECO:0000313" key="1">
    <source>
        <dbReference type="EMBL" id="KAJ1152342.1"/>
    </source>
</evidence>
<comment type="caution">
    <text evidence="1">The sequence shown here is derived from an EMBL/GenBank/DDBJ whole genome shotgun (WGS) entry which is preliminary data.</text>
</comment>
<name>A0AAV7RLC4_PLEWA</name>
<dbReference type="Proteomes" id="UP001066276">
    <property type="component" value="Chromosome 5"/>
</dbReference>
<sequence>MRRPRQACHVWAGIAGGDCPPSRVILNRLGQSNPVSAVWVDPIAEVVRPGAGVGLCDRAPAEGPGWAPLSVLVNSEERGPGDEHWIG</sequence>
<dbReference type="EMBL" id="JANPWB010000009">
    <property type="protein sequence ID" value="KAJ1152342.1"/>
    <property type="molecule type" value="Genomic_DNA"/>
</dbReference>
<accession>A0AAV7RLC4</accession>
<organism evidence="1 2">
    <name type="scientific">Pleurodeles waltl</name>
    <name type="common">Iberian ribbed newt</name>
    <dbReference type="NCBI Taxonomy" id="8319"/>
    <lineage>
        <taxon>Eukaryota</taxon>
        <taxon>Metazoa</taxon>
        <taxon>Chordata</taxon>
        <taxon>Craniata</taxon>
        <taxon>Vertebrata</taxon>
        <taxon>Euteleostomi</taxon>
        <taxon>Amphibia</taxon>
        <taxon>Batrachia</taxon>
        <taxon>Caudata</taxon>
        <taxon>Salamandroidea</taxon>
        <taxon>Salamandridae</taxon>
        <taxon>Pleurodelinae</taxon>
        <taxon>Pleurodeles</taxon>
    </lineage>
</organism>
<evidence type="ECO:0000313" key="2">
    <source>
        <dbReference type="Proteomes" id="UP001066276"/>
    </source>
</evidence>
<gene>
    <name evidence="1" type="ORF">NDU88_005117</name>
</gene>
<dbReference type="AlphaFoldDB" id="A0AAV7RLC4"/>
<keyword evidence="2" id="KW-1185">Reference proteome</keyword>
<proteinExistence type="predicted"/>